<dbReference type="Pfam" id="PF19037">
    <property type="entry name" value="Fuz_longin_2"/>
    <property type="match status" value="1"/>
</dbReference>
<evidence type="ECO:0000313" key="5">
    <source>
        <dbReference type="Proteomes" id="UP001209878"/>
    </source>
</evidence>
<dbReference type="GO" id="GO:0016192">
    <property type="term" value="P:vesicle-mediated transport"/>
    <property type="evidence" value="ECO:0007669"/>
    <property type="project" value="InterPro"/>
</dbReference>
<accession>A0AAD9NPP6</accession>
<feature type="region of interest" description="Disordered" evidence="1">
    <location>
        <begin position="248"/>
        <end position="312"/>
    </location>
</feature>
<name>A0AAD9NPP6_RIDPI</name>
<evidence type="ECO:0000313" key="4">
    <source>
        <dbReference type="EMBL" id="KAK2174849.1"/>
    </source>
</evidence>
<dbReference type="EMBL" id="JAODUO010000772">
    <property type="protein sequence ID" value="KAK2174849.1"/>
    <property type="molecule type" value="Genomic_DNA"/>
</dbReference>
<evidence type="ECO:0000259" key="3">
    <source>
        <dbReference type="Pfam" id="PF19037"/>
    </source>
</evidence>
<evidence type="ECO:0000259" key="2">
    <source>
        <dbReference type="Pfam" id="PF19036"/>
    </source>
</evidence>
<dbReference type="GO" id="GO:0005085">
    <property type="term" value="F:guanyl-nucleotide exchange factor activity"/>
    <property type="evidence" value="ECO:0007669"/>
    <property type="project" value="TreeGrafter"/>
</dbReference>
<organism evidence="4 5">
    <name type="scientific">Ridgeia piscesae</name>
    <name type="common">Tubeworm</name>
    <dbReference type="NCBI Taxonomy" id="27915"/>
    <lineage>
        <taxon>Eukaryota</taxon>
        <taxon>Metazoa</taxon>
        <taxon>Spiralia</taxon>
        <taxon>Lophotrochozoa</taxon>
        <taxon>Annelida</taxon>
        <taxon>Polychaeta</taxon>
        <taxon>Sedentaria</taxon>
        <taxon>Canalipalpata</taxon>
        <taxon>Sabellida</taxon>
        <taxon>Siboglinidae</taxon>
        <taxon>Ridgeia</taxon>
    </lineage>
</organism>
<keyword evidence="5" id="KW-1185">Reference proteome</keyword>
<feature type="domain" description="FUZ/MON1/HPS1 second Longin" evidence="3">
    <location>
        <begin position="199"/>
        <end position="317"/>
    </location>
</feature>
<sequence length="638" mass="72407">MKGIFIFNHMDDIAFMSTDDEYNNYLKKCARDQGFIKETDLDAPLDMNVILQMFSPILASQRFTRNQLDNSYHSVTCQTGFMFCFQQFADNCYIAVNGDGLETEQFLHHKLMVLHSILGFLLGPVSEAIRPDKIQMREDRWHFVSTLLSTWCHFYGTEQCFLVEAVERLQVSEELKAACVRLLESALISTRAAGLKYPVHALLLVNNKLLALFSSRHTAPLTSSDLLKLLLLIRTIFPMPPCHDNDLMGSSSSDAVPADSGRKRCFSTSTPVEGRPIPSLTTSLSTPQVTDDSEESIPTPQPQSPHETTSHLHGLHKRLFHESSPSAIHSSTNDSILHSVDSASDFPQQRAPFYHRLPLFLQTDECTFSPHICHCVELMPGISLVILNEISRASHAGVICKALDVINAVLHRHPEDTHTTCSPGGSTSYKESINTSLCNLQDVYKSFKGARQVEHVMSDICSKWKVAQEYDFETDGSKDDTMNLRLESLLGCLRDRLKELFKLLYLLPRRQTPETQVNITQGIELVGDLLRRHLVDYKDYLMVKSVHNITMTVYQQDFHGLVHFIYINRQNGHMTAPSMDKSGQMVESKDNFQLLLWQKVEWLKERLAGGYTSALVRDGHYAYSYFVWFENKLVSESV</sequence>
<dbReference type="PANTHER" id="PTHR12761:SF1">
    <property type="entry name" value="BLOC-3 COMPLEX MEMBER HPS1"/>
    <property type="match status" value="1"/>
</dbReference>
<gene>
    <name evidence="4" type="ORF">NP493_774g01023</name>
</gene>
<dbReference type="InterPro" id="IPR026053">
    <property type="entry name" value="HPS1"/>
</dbReference>
<dbReference type="AlphaFoldDB" id="A0AAD9NPP6"/>
<comment type="caution">
    <text evidence="4">The sequence shown here is derived from an EMBL/GenBank/DDBJ whole genome shotgun (WGS) entry which is preliminary data.</text>
</comment>
<proteinExistence type="predicted"/>
<feature type="domain" description="FUZ/MON1/HPS1 first Longin" evidence="2">
    <location>
        <begin position="2"/>
        <end position="151"/>
    </location>
</feature>
<dbReference type="Pfam" id="PF19036">
    <property type="entry name" value="Fuz_longin_1"/>
    <property type="match status" value="1"/>
</dbReference>
<protein>
    <recommendedName>
        <fullName evidence="6">Hermansky-Pudlak syndrome 1</fullName>
    </recommendedName>
</protein>
<dbReference type="InterPro" id="IPR043972">
    <property type="entry name" value="FUZ/MON1/HPS1_longin_1"/>
</dbReference>
<dbReference type="Proteomes" id="UP001209878">
    <property type="component" value="Unassembled WGS sequence"/>
</dbReference>
<dbReference type="GO" id="GO:0031085">
    <property type="term" value="C:BLOC-3 complex"/>
    <property type="evidence" value="ECO:0007669"/>
    <property type="project" value="TreeGrafter"/>
</dbReference>
<reference evidence="4" key="1">
    <citation type="journal article" date="2023" name="Mol. Biol. Evol.">
        <title>Third-Generation Sequencing Reveals the Adaptive Role of the Epigenome in Three Deep-Sea Polychaetes.</title>
        <authorList>
            <person name="Perez M."/>
            <person name="Aroh O."/>
            <person name="Sun Y."/>
            <person name="Lan Y."/>
            <person name="Juniper S.K."/>
            <person name="Young C.R."/>
            <person name="Angers B."/>
            <person name="Qian P.Y."/>
        </authorList>
    </citation>
    <scope>NUCLEOTIDE SEQUENCE</scope>
    <source>
        <strain evidence="4">R07B-5</strain>
    </source>
</reference>
<evidence type="ECO:0000256" key="1">
    <source>
        <dbReference type="SAM" id="MobiDB-lite"/>
    </source>
</evidence>
<dbReference type="PANTHER" id="PTHR12761">
    <property type="entry name" value="HERMANSKY-PUDLAK SYNDROME PROTEIN 1"/>
    <property type="match status" value="1"/>
</dbReference>
<evidence type="ECO:0008006" key="6">
    <source>
        <dbReference type="Google" id="ProtNLM"/>
    </source>
</evidence>
<feature type="compositionally biased region" description="Polar residues" evidence="1">
    <location>
        <begin position="279"/>
        <end position="290"/>
    </location>
</feature>
<dbReference type="InterPro" id="IPR043971">
    <property type="entry name" value="FUZ/MON1/HPS1_longin_2"/>
</dbReference>